<evidence type="ECO:0000313" key="4">
    <source>
        <dbReference type="Proteomes" id="UP000250134"/>
    </source>
</evidence>
<dbReference type="KEGG" id="tgg:A3K92_08685"/>
<evidence type="ECO:0000256" key="2">
    <source>
        <dbReference type="SAM" id="Phobius"/>
    </source>
</evidence>
<accession>A0A2Z2M890</accession>
<dbReference type="InterPro" id="IPR007509">
    <property type="entry name" value="DUF515"/>
</dbReference>
<dbReference type="Pfam" id="PF04415">
    <property type="entry name" value="DUF515"/>
    <property type="match status" value="1"/>
</dbReference>
<dbReference type="OrthoDB" id="86242at2157"/>
<dbReference type="Proteomes" id="UP000250134">
    <property type="component" value="Chromosome"/>
</dbReference>
<protein>
    <recommendedName>
        <fullName evidence="5">DUF515 domain-containing protein</fullName>
    </recommendedName>
</protein>
<proteinExistence type="predicted"/>
<keyword evidence="4" id="KW-1185">Reference proteome</keyword>
<dbReference type="EMBL" id="CP014855">
    <property type="protein sequence ID" value="ASJ01549.1"/>
    <property type="molecule type" value="Genomic_DNA"/>
</dbReference>
<keyword evidence="2" id="KW-0812">Transmembrane</keyword>
<feature type="region of interest" description="Disordered" evidence="1">
    <location>
        <begin position="13"/>
        <end position="33"/>
    </location>
</feature>
<dbReference type="GeneID" id="33332625"/>
<name>A0A2Z2M890_THEGO</name>
<evidence type="ECO:0008006" key="5">
    <source>
        <dbReference type="Google" id="ProtNLM"/>
    </source>
</evidence>
<keyword evidence="2" id="KW-0472">Membrane</keyword>
<feature type="transmembrane region" description="Helical" evidence="2">
    <location>
        <begin position="55"/>
        <end position="77"/>
    </location>
</feature>
<dbReference type="AlphaFoldDB" id="A0A2Z2M890"/>
<organism evidence="3 4">
    <name type="scientific">Thermococcus gorgonarius</name>
    <dbReference type="NCBI Taxonomy" id="71997"/>
    <lineage>
        <taxon>Archaea</taxon>
        <taxon>Methanobacteriati</taxon>
        <taxon>Methanobacteriota</taxon>
        <taxon>Thermococci</taxon>
        <taxon>Thermococcales</taxon>
        <taxon>Thermococcaceae</taxon>
        <taxon>Thermococcus</taxon>
    </lineage>
</organism>
<gene>
    <name evidence="3" type="ORF">A3K92_08685</name>
</gene>
<reference evidence="3 4" key="1">
    <citation type="submission" date="2016-03" db="EMBL/GenBank/DDBJ databases">
        <title>Complete genome sequence of Thermococcus gorgonarius.</title>
        <authorList>
            <person name="Oger P.M."/>
        </authorList>
    </citation>
    <scope>NUCLEOTIDE SEQUENCE [LARGE SCALE GENOMIC DNA]</scope>
    <source>
        <strain evidence="3 4">W-12</strain>
    </source>
</reference>
<sequence>MAEDIESKIRRLRELGKAATEPETPPTARPKPESRFRIPRRRIGSIRERERRRRIIIGASIIVVLILIASFGVYTWYSNKKASELEKAKQEKLQLLDQTFKPLLDKGYGTETYSQLRAKILQAKSKEELNEIDINTAYAQVLQKYEADQQRQKQLEFQKELNQTKERKIQEINILFQPLLEQSVSTPVRGKILDARNSLINQVKKANSIEEVNGTNPIPIVVSLWHEVYKDRINRMPGSYVIFEYNGTARMLTKTEAKEFITSIMDLNELLKYRVRKVEFVRLALLVPRERANGGFLKKGAKVRIYTEEGTVADMGYIEEILIPATAGVINLNENMESVSGNVSDYSRYYYSIDLVQLLRALAANEADNPDELIAKLKDYGIKLTSLEEETQLQSIPYGVPYLVIVKVPDIYVPKIIYATQHQYNSLTIGEVLG</sequence>
<evidence type="ECO:0000256" key="1">
    <source>
        <dbReference type="SAM" id="MobiDB-lite"/>
    </source>
</evidence>
<evidence type="ECO:0000313" key="3">
    <source>
        <dbReference type="EMBL" id="ASJ01549.1"/>
    </source>
</evidence>
<dbReference type="RefSeq" id="WP_157722452.1">
    <property type="nucleotide sequence ID" value="NZ_CP014855.1"/>
</dbReference>
<keyword evidence="2" id="KW-1133">Transmembrane helix</keyword>